<dbReference type="RefSeq" id="WP_073050480.1">
    <property type="nucleotide sequence ID" value="NZ_FQZL01000030.1"/>
</dbReference>
<gene>
    <name evidence="2" type="ORF">SAMN02745751_03104</name>
</gene>
<keyword evidence="1" id="KW-0812">Transmembrane</keyword>
<keyword evidence="1" id="KW-0472">Membrane</keyword>
<sequence>MRKFTTESLVRSAMLAALYVAVTLAFEPVSYGQVQFRISEILVLFAFLDPMYSIGLTLGCAIANMFSPLGIMDVLFGTTATFIAIMLIVQTRKSLGFNVKSLFVASLWPAVANGVIIGIELNYLFQLPLLASMVYVAAGEVVVVSIVGVLIFNAIISNKKFVEMMTIR</sequence>
<feature type="transmembrane region" description="Helical" evidence="1">
    <location>
        <begin position="70"/>
        <end position="89"/>
    </location>
</feature>
<feature type="transmembrane region" description="Helical" evidence="1">
    <location>
        <begin position="133"/>
        <end position="156"/>
    </location>
</feature>
<accession>A0A1M6L7I8</accession>
<proteinExistence type="predicted"/>
<organism evidence="2 3">
    <name type="scientific">Dethiosulfatibacter aminovorans DSM 17477</name>
    <dbReference type="NCBI Taxonomy" id="1121476"/>
    <lineage>
        <taxon>Bacteria</taxon>
        <taxon>Bacillati</taxon>
        <taxon>Bacillota</taxon>
        <taxon>Tissierellia</taxon>
        <taxon>Dethiosulfatibacter</taxon>
    </lineage>
</organism>
<dbReference type="Proteomes" id="UP000184052">
    <property type="component" value="Unassembled WGS sequence"/>
</dbReference>
<feature type="transmembrane region" description="Helical" evidence="1">
    <location>
        <begin position="101"/>
        <end position="121"/>
    </location>
</feature>
<feature type="transmembrane region" description="Helical" evidence="1">
    <location>
        <begin position="41"/>
        <end position="64"/>
    </location>
</feature>
<evidence type="ECO:0000256" key="1">
    <source>
        <dbReference type="SAM" id="Phobius"/>
    </source>
</evidence>
<evidence type="ECO:0000313" key="3">
    <source>
        <dbReference type="Proteomes" id="UP000184052"/>
    </source>
</evidence>
<reference evidence="2 3" key="1">
    <citation type="submission" date="2016-11" db="EMBL/GenBank/DDBJ databases">
        <authorList>
            <person name="Jaros S."/>
            <person name="Januszkiewicz K."/>
            <person name="Wedrychowicz H."/>
        </authorList>
    </citation>
    <scope>NUCLEOTIDE SEQUENCE [LARGE SCALE GENOMIC DNA]</scope>
    <source>
        <strain evidence="2 3">DSM 17477</strain>
    </source>
</reference>
<dbReference type="AlphaFoldDB" id="A0A1M6L7I8"/>
<dbReference type="InterPro" id="IPR010387">
    <property type="entry name" value="QueT"/>
</dbReference>
<dbReference type="EMBL" id="FQZL01000030">
    <property type="protein sequence ID" value="SHJ67155.1"/>
    <property type="molecule type" value="Genomic_DNA"/>
</dbReference>
<name>A0A1M6L7I8_9FIRM</name>
<evidence type="ECO:0000313" key="2">
    <source>
        <dbReference type="EMBL" id="SHJ67155.1"/>
    </source>
</evidence>
<keyword evidence="3" id="KW-1185">Reference proteome</keyword>
<dbReference type="Pfam" id="PF06177">
    <property type="entry name" value="QueT"/>
    <property type="match status" value="1"/>
</dbReference>
<dbReference type="PIRSF" id="PIRSF031501">
    <property type="entry name" value="QueT"/>
    <property type="match status" value="1"/>
</dbReference>
<dbReference type="STRING" id="1121476.SAMN02745751_03104"/>
<dbReference type="OrthoDB" id="9786793at2"/>
<protein>
    <submittedName>
        <fullName evidence="2">Uncharacterized membrane protein</fullName>
    </submittedName>
</protein>
<feature type="transmembrane region" description="Helical" evidence="1">
    <location>
        <begin position="12"/>
        <end position="29"/>
    </location>
</feature>
<keyword evidence="1" id="KW-1133">Transmembrane helix</keyword>
<dbReference type="PANTHER" id="PTHR40044">
    <property type="entry name" value="INTEGRAL MEMBRANE PROTEIN-RELATED"/>
    <property type="match status" value="1"/>
</dbReference>
<dbReference type="PANTHER" id="PTHR40044:SF1">
    <property type="entry name" value="INTEGRAL MEMBRANE PROTEIN"/>
    <property type="match status" value="1"/>
</dbReference>